<dbReference type="InterPro" id="IPR001039">
    <property type="entry name" value="MHC_I_a_a1/a2"/>
</dbReference>
<dbReference type="InterPro" id="IPR036179">
    <property type="entry name" value="Ig-like_dom_sf"/>
</dbReference>
<feature type="domain" description="Ig-like" evidence="4">
    <location>
        <begin position="173"/>
        <end position="274"/>
    </location>
</feature>
<dbReference type="InterPro" id="IPR011162">
    <property type="entry name" value="MHC_I/II-like_Ag-recog"/>
</dbReference>
<dbReference type="InterPro" id="IPR050208">
    <property type="entry name" value="MHC_class-I_related"/>
</dbReference>
<dbReference type="InterPro" id="IPR007110">
    <property type="entry name" value="Ig-like_dom"/>
</dbReference>
<reference evidence="5" key="2">
    <citation type="submission" date="2025-09" db="UniProtKB">
        <authorList>
            <consortium name="Ensembl"/>
        </authorList>
    </citation>
    <scope>IDENTIFICATION</scope>
</reference>
<dbReference type="Pfam" id="PF00129">
    <property type="entry name" value="MHC_I"/>
    <property type="match status" value="1"/>
</dbReference>
<accession>A0A3Q3DI45</accession>
<proteinExistence type="inferred from homology"/>
<dbReference type="PANTHER" id="PTHR16675">
    <property type="entry name" value="MHC CLASS I-RELATED"/>
    <property type="match status" value="1"/>
</dbReference>
<sequence length="369" mass="41759">TTSTCITLVPSGSMPSCEALHTLHYFITGSSQIAKLPEYWEVAYVDGVQILQFDSKSRKTKAKLDWVNKIAAEDPDFWEREHVTAGFSLFIVCVTLSGVHMIQRMQGCEWVNETGEVDGWQQFRYDGEDFISFEWKTMRWIAANPQAFITRNKWTRLDGYKEYWKRYVTEICPAVLKTYVSNGRDFLMRTALVDPSHTLPLLVSLLQKTPSSPVTCHATGFYPRTSDLFWRKDGEQLHEDVEMGQTLPNHDGTFQTAVHLKVEAARDAEAKYECVFRLAGVEEAIVVKLDGKSILIKMVVGIAVALGVLALLAAGVAAVLAKRRRNRQGEGRQDLVCREDPKRTCVTWSKKFVILTFFLFPSSQILCSA</sequence>
<evidence type="ECO:0000313" key="6">
    <source>
        <dbReference type="Proteomes" id="UP000264820"/>
    </source>
</evidence>
<dbReference type="SUPFAM" id="SSF48726">
    <property type="entry name" value="Immunoglobulin"/>
    <property type="match status" value="1"/>
</dbReference>
<keyword evidence="3" id="KW-1133">Transmembrane helix</keyword>
<dbReference type="GO" id="GO:0006955">
    <property type="term" value="P:immune response"/>
    <property type="evidence" value="ECO:0007669"/>
    <property type="project" value="TreeGrafter"/>
</dbReference>
<dbReference type="InterPro" id="IPR003597">
    <property type="entry name" value="Ig_C1-set"/>
</dbReference>
<dbReference type="SMART" id="SM00407">
    <property type="entry name" value="IGc1"/>
    <property type="match status" value="1"/>
</dbReference>
<dbReference type="AlphaFoldDB" id="A0A3Q3DI45"/>
<dbReference type="Gene3D" id="3.30.500.10">
    <property type="entry name" value="MHC class I-like antigen recognition-like"/>
    <property type="match status" value="1"/>
</dbReference>
<keyword evidence="3" id="KW-0472">Membrane</keyword>
<dbReference type="Pfam" id="PF07654">
    <property type="entry name" value="C1-set"/>
    <property type="match status" value="1"/>
</dbReference>
<dbReference type="PANTHER" id="PTHR16675:SF237">
    <property type="entry name" value="MHC CLASS I ANTIGEN TRANSCRIPT VARIANT 1-RELATED"/>
    <property type="match status" value="1"/>
</dbReference>
<keyword evidence="3" id="KW-0812">Transmembrane</keyword>
<evidence type="ECO:0000256" key="3">
    <source>
        <dbReference type="SAM" id="Phobius"/>
    </source>
</evidence>
<dbReference type="SUPFAM" id="SSF54452">
    <property type="entry name" value="MHC antigen-recognition domain"/>
    <property type="match status" value="1"/>
</dbReference>
<dbReference type="Proteomes" id="UP000264820">
    <property type="component" value="Unplaced"/>
</dbReference>
<keyword evidence="1" id="KW-0325">Glycoprotein</keyword>
<evidence type="ECO:0000256" key="1">
    <source>
        <dbReference type="ARBA" id="ARBA00023180"/>
    </source>
</evidence>
<dbReference type="GO" id="GO:0005615">
    <property type="term" value="C:extracellular space"/>
    <property type="evidence" value="ECO:0007669"/>
    <property type="project" value="TreeGrafter"/>
</dbReference>
<reference evidence="5" key="1">
    <citation type="submission" date="2025-08" db="UniProtKB">
        <authorList>
            <consortium name="Ensembl"/>
        </authorList>
    </citation>
    <scope>IDENTIFICATION</scope>
</reference>
<protein>
    <submittedName>
        <fullName evidence="5">H-2 class I histocompatibility antigen, K-D alpha chain-like</fullName>
    </submittedName>
</protein>
<evidence type="ECO:0000259" key="4">
    <source>
        <dbReference type="PROSITE" id="PS50835"/>
    </source>
</evidence>
<feature type="transmembrane region" description="Helical" evidence="3">
    <location>
        <begin position="298"/>
        <end position="321"/>
    </location>
</feature>
<evidence type="ECO:0000313" key="5">
    <source>
        <dbReference type="Ensembl" id="ENSHCOP00000012770.1"/>
    </source>
</evidence>
<organism evidence="5 6">
    <name type="scientific">Hippocampus comes</name>
    <name type="common">Tiger tail seahorse</name>
    <dbReference type="NCBI Taxonomy" id="109280"/>
    <lineage>
        <taxon>Eukaryota</taxon>
        <taxon>Metazoa</taxon>
        <taxon>Chordata</taxon>
        <taxon>Craniata</taxon>
        <taxon>Vertebrata</taxon>
        <taxon>Euteleostomi</taxon>
        <taxon>Actinopterygii</taxon>
        <taxon>Neopterygii</taxon>
        <taxon>Teleostei</taxon>
        <taxon>Neoteleostei</taxon>
        <taxon>Acanthomorphata</taxon>
        <taxon>Syngnathiaria</taxon>
        <taxon>Syngnathiformes</taxon>
        <taxon>Syngnathoidei</taxon>
        <taxon>Syngnathidae</taxon>
        <taxon>Hippocampus</taxon>
    </lineage>
</organism>
<dbReference type="GeneTree" id="ENSGT01120000271828"/>
<dbReference type="PRINTS" id="PR01638">
    <property type="entry name" value="MHCCLASSI"/>
</dbReference>
<dbReference type="PROSITE" id="PS50835">
    <property type="entry name" value="IG_LIKE"/>
    <property type="match status" value="1"/>
</dbReference>
<dbReference type="InterPro" id="IPR011161">
    <property type="entry name" value="MHC_I-like_Ag-recog"/>
</dbReference>
<name>A0A3Q3DI45_HIPCM</name>
<dbReference type="InterPro" id="IPR037055">
    <property type="entry name" value="MHC_I-like_Ag-recog_sf"/>
</dbReference>
<keyword evidence="6" id="KW-1185">Reference proteome</keyword>
<dbReference type="Gene3D" id="2.60.40.10">
    <property type="entry name" value="Immunoglobulins"/>
    <property type="match status" value="1"/>
</dbReference>
<comment type="similarity">
    <text evidence="2">Belongs to the MHC class I family.</text>
</comment>
<dbReference type="GO" id="GO:0009897">
    <property type="term" value="C:external side of plasma membrane"/>
    <property type="evidence" value="ECO:0007669"/>
    <property type="project" value="TreeGrafter"/>
</dbReference>
<evidence type="ECO:0000256" key="2">
    <source>
        <dbReference type="RuleBase" id="RU004439"/>
    </source>
</evidence>
<dbReference type="Ensembl" id="ENSHCOT00000019899.1">
    <property type="protein sequence ID" value="ENSHCOP00000012770.1"/>
    <property type="gene ID" value="ENSHCOG00000016041.1"/>
</dbReference>
<dbReference type="InterPro" id="IPR013783">
    <property type="entry name" value="Ig-like_fold"/>
</dbReference>